<proteinExistence type="predicted"/>
<evidence type="ECO:0000313" key="3">
    <source>
        <dbReference type="Proteomes" id="UP001482154"/>
    </source>
</evidence>
<gene>
    <name evidence="2" type="ORF">AAAU51_11340</name>
</gene>
<evidence type="ECO:0000256" key="1">
    <source>
        <dbReference type="SAM" id="SignalP"/>
    </source>
</evidence>
<name>A0ABV1IX15_9FIRM</name>
<organism evidence="2 3">
    <name type="scientific">Anaerostipes amylophilus</name>
    <dbReference type="NCBI Taxonomy" id="2981779"/>
    <lineage>
        <taxon>Bacteria</taxon>
        <taxon>Bacillati</taxon>
        <taxon>Bacillota</taxon>
        <taxon>Clostridia</taxon>
        <taxon>Lachnospirales</taxon>
        <taxon>Lachnospiraceae</taxon>
        <taxon>Anaerostipes</taxon>
    </lineage>
</organism>
<protein>
    <submittedName>
        <fullName evidence="2">Uncharacterized protein</fullName>
    </submittedName>
</protein>
<keyword evidence="3" id="KW-1185">Reference proteome</keyword>
<feature type="signal peptide" evidence="1">
    <location>
        <begin position="1"/>
        <end position="23"/>
    </location>
</feature>
<keyword evidence="1" id="KW-0732">Signal</keyword>
<dbReference type="RefSeq" id="WP_349111228.1">
    <property type="nucleotide sequence ID" value="NZ_JBBNIN010000019.1"/>
</dbReference>
<dbReference type="EMBL" id="JBBNIN010000019">
    <property type="protein sequence ID" value="MEQ2711761.1"/>
    <property type="molecule type" value="Genomic_DNA"/>
</dbReference>
<comment type="caution">
    <text evidence="2">The sequence shown here is derived from an EMBL/GenBank/DDBJ whole genome shotgun (WGS) entry which is preliminary data.</text>
</comment>
<reference evidence="2 3" key="1">
    <citation type="submission" date="2024-04" db="EMBL/GenBank/DDBJ databases">
        <title>Human intestinal bacterial collection.</title>
        <authorList>
            <person name="Pauvert C."/>
            <person name="Hitch T.C.A."/>
            <person name="Clavel T."/>
        </authorList>
    </citation>
    <scope>NUCLEOTIDE SEQUENCE [LARGE SCALE GENOMIC DNA]</scope>
    <source>
        <strain evidence="2 3">CLA-AA-H249</strain>
    </source>
</reference>
<sequence length="49" mass="5689">MRRRVMTAFMCAIMTMSVIPVNADDTQVAKAVHRRWNVESLPSRQKLQN</sequence>
<accession>A0ABV1IX15</accession>
<dbReference type="Proteomes" id="UP001482154">
    <property type="component" value="Unassembled WGS sequence"/>
</dbReference>
<evidence type="ECO:0000313" key="2">
    <source>
        <dbReference type="EMBL" id="MEQ2711761.1"/>
    </source>
</evidence>
<feature type="chain" id="PRO_5047182694" evidence="1">
    <location>
        <begin position="24"/>
        <end position="49"/>
    </location>
</feature>